<dbReference type="VEuPathDB" id="VectorBase:GBRI044891"/>
<dbReference type="PANTHER" id="PTHR48421">
    <property type="entry name" value="MYCBP-ASSOCIATED PROTEIN"/>
    <property type="match status" value="1"/>
</dbReference>
<accession>A0A1A9X5G6</accession>
<organism evidence="1 2">
    <name type="scientific">Glossina brevipalpis</name>
    <dbReference type="NCBI Taxonomy" id="37001"/>
    <lineage>
        <taxon>Eukaryota</taxon>
        <taxon>Metazoa</taxon>
        <taxon>Ecdysozoa</taxon>
        <taxon>Arthropoda</taxon>
        <taxon>Hexapoda</taxon>
        <taxon>Insecta</taxon>
        <taxon>Pterygota</taxon>
        <taxon>Neoptera</taxon>
        <taxon>Endopterygota</taxon>
        <taxon>Diptera</taxon>
        <taxon>Brachycera</taxon>
        <taxon>Muscomorpha</taxon>
        <taxon>Hippoboscoidea</taxon>
        <taxon>Glossinidae</taxon>
        <taxon>Glossina</taxon>
    </lineage>
</organism>
<sequence>MRRATILNVSNNRSELNTFTPTSELSHAHPISMDHNRRIVNEIVDKIFDDRKGDVDVSSSECSSKKLQPSEHSFDKRLKYWKDVLRDRERLGEKIRKHTAKTRSEILYNQLSTVDERDKHTVQRLMDYAQRMEPLRLMTLEPDSLKEKCTRETCLLVPEVQETLPRAEREKKKVVEISGIPKVVKAEMMGKPKYYTPEKVYKWSKSTVLEQRIEEIGEDIERVIEYYPDIENLQVVGEGLIKTTVMKHSSDIQVLRHVDIVNISSESTQGALQALENIGDGLDRIESVDYAMRVNDFTFVMGEKRSSKNVSVEASFVSQPFERKFKQVLIIKNLGRKVLNFEWTHRSYYEKNSVLLKSLDNEFLFDRRPFRMYPGEIREVNVQYQPRRVDIVKSKWILKVEPQFFCRKLDGIVIKFSGICNVPPEYEKKILDIQREVIGKSNLSMMRKLTTNLASTTPLIQPAEVACPYQRVLNEMELFEKYNPGYKCERYHDLELLRDLYRRVKKPRSHPWNLEIDTLKSVIIQIPNPKQRALYINELASVLGPMKGPSIDLVKRIVENPEKDRTKLVYVRGIICAGIDEWEELTLNLEEAFVKTTLPIFHEEVAKYYARLAESDNDEAFETRQYPPMYDEELVRTFVIERRVRRLKPFRDSLYMQTYTLLCNFVEDIVNIIESTAAV</sequence>
<dbReference type="Pfam" id="PF14646">
    <property type="entry name" value="MYCBPAP"/>
    <property type="match status" value="1"/>
</dbReference>
<dbReference type="Proteomes" id="UP000091820">
    <property type="component" value="Unassembled WGS sequence"/>
</dbReference>
<keyword evidence="2" id="KW-1185">Reference proteome</keyword>
<reference evidence="1" key="2">
    <citation type="submission" date="2020-05" db="UniProtKB">
        <authorList>
            <consortium name="EnsemblMetazoa"/>
        </authorList>
    </citation>
    <scope>IDENTIFICATION</scope>
    <source>
        <strain evidence="1">IAEA</strain>
    </source>
</reference>
<reference evidence="2" key="1">
    <citation type="submission" date="2014-03" db="EMBL/GenBank/DDBJ databases">
        <authorList>
            <person name="Aksoy S."/>
            <person name="Warren W."/>
            <person name="Wilson R.K."/>
        </authorList>
    </citation>
    <scope>NUCLEOTIDE SEQUENCE [LARGE SCALE GENOMIC DNA]</scope>
    <source>
        <strain evidence="2">IAEA</strain>
    </source>
</reference>
<dbReference type="STRING" id="37001.A0A1A9X5G6"/>
<dbReference type="PANTHER" id="PTHR48421:SF1">
    <property type="entry name" value="MYCBP-ASSOCIATED PROTEIN"/>
    <property type="match status" value="1"/>
</dbReference>
<proteinExistence type="predicted"/>
<evidence type="ECO:0000313" key="2">
    <source>
        <dbReference type="Proteomes" id="UP000091820"/>
    </source>
</evidence>
<protein>
    <submittedName>
        <fullName evidence="1">Uncharacterized protein</fullName>
    </submittedName>
</protein>
<dbReference type="AlphaFoldDB" id="A0A1A9X5G6"/>
<name>A0A1A9X5G6_9MUSC</name>
<dbReference type="EnsemblMetazoa" id="GBRI044891-RA">
    <property type="protein sequence ID" value="GBRI044891-PA"/>
    <property type="gene ID" value="GBRI044891"/>
</dbReference>
<evidence type="ECO:0000313" key="1">
    <source>
        <dbReference type="EnsemblMetazoa" id="GBRI044891-PA"/>
    </source>
</evidence>
<dbReference type="InterPro" id="IPR032707">
    <property type="entry name" value="MYCBPAP"/>
</dbReference>